<evidence type="ECO:0000313" key="2">
    <source>
        <dbReference type="EMBL" id="KAK0733083.1"/>
    </source>
</evidence>
<keyword evidence="1" id="KW-1133">Transmembrane helix</keyword>
<proteinExistence type="predicted"/>
<dbReference type="EMBL" id="JAUIRO010000001">
    <property type="protein sequence ID" value="KAK0733083.1"/>
    <property type="molecule type" value="Genomic_DNA"/>
</dbReference>
<evidence type="ECO:0000256" key="1">
    <source>
        <dbReference type="SAM" id="Phobius"/>
    </source>
</evidence>
<dbReference type="RefSeq" id="XP_060301960.1">
    <property type="nucleotide sequence ID" value="XM_060444525.1"/>
</dbReference>
<reference evidence="2" key="1">
    <citation type="submission" date="2023-06" db="EMBL/GenBank/DDBJ databases">
        <title>Genome-scale phylogeny and comparative genomics of the fungal order Sordariales.</title>
        <authorList>
            <consortium name="Lawrence Berkeley National Laboratory"/>
            <person name="Hensen N."/>
            <person name="Bonometti L."/>
            <person name="Westerberg I."/>
            <person name="Brannstrom I.O."/>
            <person name="Guillou S."/>
            <person name="Cros-Aarteil S."/>
            <person name="Calhoun S."/>
            <person name="Haridas S."/>
            <person name="Kuo A."/>
            <person name="Mondo S."/>
            <person name="Pangilinan J."/>
            <person name="Riley R."/>
            <person name="LaButti K."/>
            <person name="Andreopoulos B."/>
            <person name="Lipzen A."/>
            <person name="Chen C."/>
            <person name="Yanf M."/>
            <person name="Daum C."/>
            <person name="Ng V."/>
            <person name="Clum A."/>
            <person name="Steindorff A."/>
            <person name="Ohm R."/>
            <person name="Martin F."/>
            <person name="Silar P."/>
            <person name="Natvig D."/>
            <person name="Lalanne C."/>
            <person name="Gautier V."/>
            <person name="Ament-velasquez S.L."/>
            <person name="Kruys A."/>
            <person name="Hutchinson M.I."/>
            <person name="Powell A.J."/>
            <person name="Barry K."/>
            <person name="Miller A.N."/>
            <person name="Grigoriev I.V."/>
            <person name="Debuchy R."/>
            <person name="Gladieux P."/>
            <person name="Thoren M.H."/>
            <person name="Johannesson H."/>
        </authorList>
    </citation>
    <scope>NUCLEOTIDE SEQUENCE</scope>
    <source>
        <strain evidence="2">SMH2392-1A</strain>
    </source>
</reference>
<evidence type="ECO:0000313" key="3">
    <source>
        <dbReference type="Proteomes" id="UP001172101"/>
    </source>
</evidence>
<sequence length="257" mass="29381">MGDDNYLMAEILSQNIAIVQTDDKPPEVVVKMALRIHPDSARPAETAEDNDREFENDRCAAAAKLHRAEMAAVEQEHREALAAVQQAAALDRCEATWVGTPDTPLLLRGNSLNMTKKCITSTSTLAARSIWVQAKKRREEFDTIERQHRDFREKLALVKRQHRDNLAAADQQHQDKLTLARQQYEDELAANDGRHRASIETFKQHYEEELAANDRLHRVELAILKDRHLVEQVSPLGLVVAVLMVILGLLYWLRRRQ</sequence>
<accession>A0AA40EF76</accession>
<protein>
    <submittedName>
        <fullName evidence="2">Uncharacterized protein</fullName>
    </submittedName>
</protein>
<gene>
    <name evidence="2" type="ORF">B0T26DRAFT_745174</name>
</gene>
<name>A0AA40EF76_9PEZI</name>
<keyword evidence="3" id="KW-1185">Reference proteome</keyword>
<organism evidence="2 3">
    <name type="scientific">Lasiosphaeria miniovina</name>
    <dbReference type="NCBI Taxonomy" id="1954250"/>
    <lineage>
        <taxon>Eukaryota</taxon>
        <taxon>Fungi</taxon>
        <taxon>Dikarya</taxon>
        <taxon>Ascomycota</taxon>
        <taxon>Pezizomycotina</taxon>
        <taxon>Sordariomycetes</taxon>
        <taxon>Sordariomycetidae</taxon>
        <taxon>Sordariales</taxon>
        <taxon>Lasiosphaeriaceae</taxon>
        <taxon>Lasiosphaeria</taxon>
    </lineage>
</organism>
<dbReference type="GeneID" id="85327795"/>
<comment type="caution">
    <text evidence="2">The sequence shown here is derived from an EMBL/GenBank/DDBJ whole genome shotgun (WGS) entry which is preliminary data.</text>
</comment>
<dbReference type="Proteomes" id="UP001172101">
    <property type="component" value="Unassembled WGS sequence"/>
</dbReference>
<keyword evidence="1" id="KW-0812">Transmembrane</keyword>
<feature type="transmembrane region" description="Helical" evidence="1">
    <location>
        <begin position="233"/>
        <end position="253"/>
    </location>
</feature>
<keyword evidence="1" id="KW-0472">Membrane</keyword>
<dbReference type="AlphaFoldDB" id="A0AA40EF76"/>